<accession>A0ABR7NF01</accession>
<comment type="caution">
    <text evidence="1">The sequence shown here is derived from an EMBL/GenBank/DDBJ whole genome shotgun (WGS) entry which is preliminary data.</text>
</comment>
<dbReference type="Gene3D" id="3.40.50.1000">
    <property type="entry name" value="HAD superfamily/HAD-like"/>
    <property type="match status" value="2"/>
</dbReference>
<reference evidence="1 2" key="1">
    <citation type="submission" date="2020-08" db="EMBL/GenBank/DDBJ databases">
        <title>Genome public.</title>
        <authorList>
            <person name="Liu C."/>
            <person name="Sun Q."/>
        </authorList>
    </citation>
    <scope>NUCLEOTIDE SEQUENCE [LARGE SCALE GENOMIC DNA]</scope>
    <source>
        <strain evidence="1 2">BX1</strain>
    </source>
</reference>
<dbReference type="Proteomes" id="UP000658131">
    <property type="component" value="Unassembled WGS sequence"/>
</dbReference>
<evidence type="ECO:0000313" key="1">
    <source>
        <dbReference type="EMBL" id="MBC8574973.1"/>
    </source>
</evidence>
<dbReference type="InterPro" id="IPR006357">
    <property type="entry name" value="HAD-SF_hydro_IIA"/>
</dbReference>
<dbReference type="Pfam" id="PF13242">
    <property type="entry name" value="Hydrolase_like"/>
    <property type="match status" value="1"/>
</dbReference>
<dbReference type="Pfam" id="PF13344">
    <property type="entry name" value="Hydrolase_6"/>
    <property type="match status" value="1"/>
</dbReference>
<dbReference type="InterPro" id="IPR023214">
    <property type="entry name" value="HAD_sf"/>
</dbReference>
<dbReference type="RefSeq" id="WP_262398668.1">
    <property type="nucleotide sequence ID" value="NZ_JACRTB010000002.1"/>
</dbReference>
<dbReference type="PANTHER" id="PTHR19288">
    <property type="entry name" value="4-NITROPHENYLPHOSPHATASE-RELATED"/>
    <property type="match status" value="1"/>
</dbReference>
<proteinExistence type="predicted"/>
<dbReference type="EMBL" id="JACRTB010000002">
    <property type="protein sequence ID" value="MBC8574973.1"/>
    <property type="molecule type" value="Genomic_DNA"/>
</dbReference>
<organism evidence="1 2">
    <name type="scientific">Yanshouia hominis</name>
    <dbReference type="NCBI Taxonomy" id="2763673"/>
    <lineage>
        <taxon>Bacteria</taxon>
        <taxon>Bacillati</taxon>
        <taxon>Bacillota</taxon>
        <taxon>Clostridia</taxon>
        <taxon>Eubacteriales</taxon>
        <taxon>Oscillospiraceae</taxon>
        <taxon>Yanshouia</taxon>
    </lineage>
</organism>
<dbReference type="GO" id="GO:0016787">
    <property type="term" value="F:hydrolase activity"/>
    <property type="evidence" value="ECO:0007669"/>
    <property type="project" value="UniProtKB-KW"/>
</dbReference>
<sequence length="264" mass="28491">MTPTLEQLREKKGFLCDMDGVIYHGNRLLPGVKDFVSWLYAEGKSFLFLTNSSERSPLELQQKLARMGLEVDESHFYTSALATAKFLSRQAPGCTAYAIGAPGLFNALYDVGITMNDVNPDYVVVGEGRNYNYENILKAVALVRAGAKLIGTNTDLTGPIEDGIAPACRALCAPIELATGKSAYFVGKPNPLMMRTGLKLLGCHSNEAVMIGDRMDTDIVAGMETGLDTVLVLSGVSDMATIDQFPYCPTYVMDGVGNIPPACR</sequence>
<dbReference type="CDD" id="cd07530">
    <property type="entry name" value="HAD_Pase_UmpH-like"/>
    <property type="match status" value="1"/>
</dbReference>
<dbReference type="NCBIfam" id="TIGR01460">
    <property type="entry name" value="HAD-SF-IIA"/>
    <property type="match status" value="1"/>
</dbReference>
<protein>
    <submittedName>
        <fullName evidence="1">HAD family hydrolase</fullName>
    </submittedName>
</protein>
<gene>
    <name evidence="1" type="ORF">H8717_00910</name>
</gene>
<keyword evidence="2" id="KW-1185">Reference proteome</keyword>
<dbReference type="InterPro" id="IPR036412">
    <property type="entry name" value="HAD-like_sf"/>
</dbReference>
<keyword evidence="1" id="KW-0378">Hydrolase</keyword>
<name>A0ABR7NF01_9FIRM</name>
<evidence type="ECO:0000313" key="2">
    <source>
        <dbReference type="Proteomes" id="UP000658131"/>
    </source>
</evidence>
<dbReference type="PANTHER" id="PTHR19288:SF46">
    <property type="entry name" value="HALOACID DEHALOGENASE-LIKE HYDROLASE DOMAIN-CONTAINING PROTEIN 2"/>
    <property type="match status" value="1"/>
</dbReference>
<dbReference type="SUPFAM" id="SSF56784">
    <property type="entry name" value="HAD-like"/>
    <property type="match status" value="1"/>
</dbReference>